<dbReference type="InterPro" id="IPR036322">
    <property type="entry name" value="WD40_repeat_dom_sf"/>
</dbReference>
<feature type="repeat" description="WD" evidence="10">
    <location>
        <begin position="733"/>
        <end position="774"/>
    </location>
</feature>
<dbReference type="PROSITE" id="PS50294">
    <property type="entry name" value="WD_REPEATS_REGION"/>
    <property type="match status" value="7"/>
</dbReference>
<keyword evidence="6 9" id="KW-0547">Nucleotide-binding</keyword>
<dbReference type="Gene3D" id="1.10.10.10">
    <property type="entry name" value="Winged helix-like DNA-binding domain superfamily/Winged helix DNA-binding domain"/>
    <property type="match status" value="1"/>
</dbReference>
<feature type="repeat" description="WD" evidence="10">
    <location>
        <begin position="1124"/>
        <end position="1165"/>
    </location>
</feature>
<evidence type="ECO:0000256" key="4">
    <source>
        <dbReference type="ARBA" id="ARBA00022703"/>
    </source>
</evidence>
<evidence type="ECO:0000256" key="8">
    <source>
        <dbReference type="ARBA" id="ARBA00073202"/>
    </source>
</evidence>
<dbReference type="InterPro" id="IPR015943">
    <property type="entry name" value="WD40/YVTN_repeat-like_dom_sf"/>
</dbReference>
<evidence type="ECO:0000256" key="9">
    <source>
        <dbReference type="PIRNR" id="PIRNR037646"/>
    </source>
</evidence>
<evidence type="ECO:0000256" key="6">
    <source>
        <dbReference type="ARBA" id="ARBA00022741"/>
    </source>
</evidence>
<feature type="repeat" description="WD" evidence="10">
    <location>
        <begin position="647"/>
        <end position="688"/>
    </location>
</feature>
<evidence type="ECO:0000256" key="2">
    <source>
        <dbReference type="ARBA" id="ARBA00022490"/>
    </source>
</evidence>
<dbReference type="SUPFAM" id="SSF52540">
    <property type="entry name" value="P-loop containing nucleoside triphosphate hydrolases"/>
    <property type="match status" value="1"/>
</dbReference>
<keyword evidence="7 9" id="KW-0067">ATP-binding</keyword>
<dbReference type="SUPFAM" id="SSF47986">
    <property type="entry name" value="DEATH domain"/>
    <property type="match status" value="1"/>
</dbReference>
<comment type="function">
    <text evidence="9">Oligomeric Apaf-1 mediates the cytochrome c-dependent autocatalytic activation of pro-caspase-9 (Apaf-3), leading to the activation of caspase-3 and apoptosis. This activation requires ATP.</text>
</comment>
<dbReference type="GO" id="GO:0043293">
    <property type="term" value="C:apoptosome"/>
    <property type="evidence" value="ECO:0007669"/>
    <property type="project" value="InterPro"/>
</dbReference>
<dbReference type="GO" id="GO:0005524">
    <property type="term" value="F:ATP binding"/>
    <property type="evidence" value="ECO:0007669"/>
    <property type="project" value="UniProtKB-UniRule"/>
</dbReference>
<dbReference type="InterPro" id="IPR048975">
    <property type="entry name" value="WHD_APAF1"/>
</dbReference>
<dbReference type="PROSITE" id="PS50209">
    <property type="entry name" value="CARD"/>
    <property type="match status" value="1"/>
</dbReference>
<dbReference type="Gene3D" id="2.130.10.10">
    <property type="entry name" value="YVTN repeat-like/Quinoprotein amine dehydrogenase"/>
    <property type="match status" value="2"/>
</dbReference>
<dbReference type="GO" id="GO:0043531">
    <property type="term" value="F:ADP binding"/>
    <property type="evidence" value="ECO:0007669"/>
    <property type="project" value="InterPro"/>
</dbReference>
<comment type="subcellular location">
    <subcellularLocation>
        <location evidence="1 9">Cytoplasm</location>
    </subcellularLocation>
</comment>
<proteinExistence type="predicted"/>
<dbReference type="InterPro" id="IPR002182">
    <property type="entry name" value="NB-ARC"/>
</dbReference>
<protein>
    <recommendedName>
        <fullName evidence="8 9">Apoptotic protease-activating factor 1</fullName>
        <shortName evidence="9">APAF-1</shortName>
    </recommendedName>
</protein>
<dbReference type="InterPro" id="IPR036388">
    <property type="entry name" value="WH-like_DNA-bd_sf"/>
</dbReference>
<keyword evidence="3 10" id="KW-0853">WD repeat</keyword>
<evidence type="ECO:0000256" key="10">
    <source>
        <dbReference type="PROSITE-ProRule" id="PRU00221"/>
    </source>
</evidence>
<dbReference type="FunFam" id="1.10.8.430:FF:000001">
    <property type="entry name" value="Apoptotic protease-activating factor 1"/>
    <property type="match status" value="1"/>
</dbReference>
<dbReference type="PRINTS" id="PR00364">
    <property type="entry name" value="DISEASERSIST"/>
</dbReference>
<dbReference type="FunFam" id="1.10.10.10:FF:000204">
    <property type="entry name" value="Apoptotic protease-activating factor 1"/>
    <property type="match status" value="1"/>
</dbReference>
<evidence type="ECO:0000256" key="1">
    <source>
        <dbReference type="ARBA" id="ARBA00004496"/>
    </source>
</evidence>
<evidence type="ECO:0000313" key="12">
    <source>
        <dbReference type="Ensembl" id="ENSACOP00000012318.1"/>
    </source>
</evidence>
<dbReference type="GO" id="GO:0097190">
    <property type="term" value="P:apoptotic signaling pathway"/>
    <property type="evidence" value="ECO:0007669"/>
    <property type="project" value="InterPro"/>
</dbReference>
<dbReference type="Gene3D" id="3.40.50.300">
    <property type="entry name" value="P-loop containing nucleotide triphosphate hydrolases"/>
    <property type="match status" value="1"/>
</dbReference>
<dbReference type="Pfam" id="PF00619">
    <property type="entry name" value="CARD"/>
    <property type="match status" value="1"/>
</dbReference>
<dbReference type="Pfam" id="PF17908">
    <property type="entry name" value="APAF1_C"/>
    <property type="match status" value="1"/>
</dbReference>
<dbReference type="InterPro" id="IPR019775">
    <property type="entry name" value="WD40_repeat_CS"/>
</dbReference>
<evidence type="ECO:0000313" key="13">
    <source>
        <dbReference type="Proteomes" id="UP000694522"/>
    </source>
</evidence>
<dbReference type="FunFam" id="3.40.50.300:FF:000502">
    <property type="entry name" value="Apoptotic protease-activating factor 1"/>
    <property type="match status" value="1"/>
</dbReference>
<keyword evidence="4 9" id="KW-0053">Apoptosis</keyword>
<dbReference type="FunFam" id="2.130.10.10:FF:000196">
    <property type="entry name" value="Apoptotic protease-activating factor 1"/>
    <property type="match status" value="1"/>
</dbReference>
<feature type="repeat" description="WD" evidence="10">
    <location>
        <begin position="872"/>
        <end position="904"/>
    </location>
</feature>
<dbReference type="FunFam" id="1.25.40.370:FF:000001">
    <property type="entry name" value="Apoptotic protease-activating factor 1"/>
    <property type="match status" value="1"/>
</dbReference>
<name>A0A8B9IX06_9PSIT</name>
<dbReference type="Gene3D" id="1.25.40.370">
    <property type="match status" value="1"/>
</dbReference>
<feature type="repeat" description="WD" evidence="10">
    <location>
        <begin position="830"/>
        <end position="871"/>
    </location>
</feature>
<feature type="domain" description="CARD" evidence="11">
    <location>
        <begin position="1"/>
        <end position="86"/>
    </location>
</feature>
<dbReference type="Gene3D" id="1.10.8.430">
    <property type="entry name" value="Helical domain of apoptotic protease-activating factors"/>
    <property type="match status" value="1"/>
</dbReference>
<reference evidence="12" key="2">
    <citation type="submission" date="2025-09" db="UniProtKB">
        <authorList>
            <consortium name="Ensembl"/>
        </authorList>
    </citation>
    <scope>IDENTIFICATION</scope>
</reference>
<dbReference type="Pfam" id="PF00400">
    <property type="entry name" value="WD40"/>
    <property type="match status" value="10"/>
</dbReference>
<dbReference type="GO" id="GO:0042981">
    <property type="term" value="P:regulation of apoptotic process"/>
    <property type="evidence" value="ECO:0007669"/>
    <property type="project" value="InterPro"/>
</dbReference>
<feature type="repeat" description="WD" evidence="10">
    <location>
        <begin position="1041"/>
        <end position="1081"/>
    </location>
</feature>
<dbReference type="InterPro" id="IPR041452">
    <property type="entry name" value="APAF1_C"/>
</dbReference>
<dbReference type="PIRSF" id="PIRSF037646">
    <property type="entry name" value="Apop_pept_activating-1"/>
    <property type="match status" value="1"/>
</dbReference>
<accession>A0A8B9IX06</accession>
<dbReference type="PANTHER" id="PTHR22845:SF5">
    <property type="entry name" value="APOPTOTIC PROTEASE-ACTIVATING FACTOR 1"/>
    <property type="match status" value="1"/>
</dbReference>
<dbReference type="InterPro" id="IPR042197">
    <property type="entry name" value="Apaf_helical"/>
</dbReference>
<dbReference type="InterPro" id="IPR027417">
    <property type="entry name" value="P-loop_NTPase"/>
</dbReference>
<dbReference type="PRINTS" id="PR00320">
    <property type="entry name" value="GPROTEINBRPT"/>
</dbReference>
<dbReference type="Pfam" id="PF21296">
    <property type="entry name" value="WHD_APAF1"/>
    <property type="match status" value="1"/>
</dbReference>
<keyword evidence="5" id="KW-0677">Repeat</keyword>
<dbReference type="InterPro" id="IPR001315">
    <property type="entry name" value="CARD"/>
</dbReference>
<dbReference type="AlphaFoldDB" id="A0A8B9IX06"/>
<dbReference type="InterPro" id="IPR011047">
    <property type="entry name" value="Quinoprotein_ADH-like_sf"/>
</dbReference>
<dbReference type="SMART" id="SM00320">
    <property type="entry name" value="WD40"/>
    <property type="match status" value="14"/>
</dbReference>
<dbReference type="SUPFAM" id="SSF50998">
    <property type="entry name" value="Quinoprotein alcohol dehydrogenase-like"/>
    <property type="match status" value="1"/>
</dbReference>
<dbReference type="Ensembl" id="ENSACOT00000012754.1">
    <property type="protein sequence ID" value="ENSACOP00000012318.1"/>
    <property type="gene ID" value="ENSACOG00000007773.1"/>
</dbReference>
<reference evidence="12" key="1">
    <citation type="submission" date="2025-08" db="UniProtKB">
        <authorList>
            <consortium name="Ensembl"/>
        </authorList>
    </citation>
    <scope>IDENTIFICATION</scope>
</reference>
<keyword evidence="2 9" id="KW-0963">Cytoplasm</keyword>
<organism evidence="12 13">
    <name type="scientific">Amazona collaria</name>
    <name type="common">yellow-billed parrot</name>
    <dbReference type="NCBI Taxonomy" id="241587"/>
    <lineage>
        <taxon>Eukaryota</taxon>
        <taxon>Metazoa</taxon>
        <taxon>Chordata</taxon>
        <taxon>Craniata</taxon>
        <taxon>Vertebrata</taxon>
        <taxon>Euteleostomi</taxon>
        <taxon>Archelosauria</taxon>
        <taxon>Archosauria</taxon>
        <taxon>Dinosauria</taxon>
        <taxon>Saurischia</taxon>
        <taxon>Theropoda</taxon>
        <taxon>Coelurosauria</taxon>
        <taxon>Aves</taxon>
        <taxon>Neognathae</taxon>
        <taxon>Neoaves</taxon>
        <taxon>Telluraves</taxon>
        <taxon>Australaves</taxon>
        <taxon>Psittaciformes</taxon>
        <taxon>Psittacidae</taxon>
        <taxon>Amazona</taxon>
    </lineage>
</organism>
<sequence length="1249" mass="142301">MDVRSRNYLLMNRQALEKDIKTSYIMDRMISDEVLTLQEEERNTQKERAAMLINIILTKDNNSYRSFYNALLHEGYSDLAALLQDGIPAVSSGNRKSSMDGMTSYVKTVLCEGGVPQRPVVFVTRPELVDAIKQKLCCLGSDPGWVTVYGMAGCGKTVLTAEALRDHHLLEGYFPGGVHWVSVGKQDKAGLLIKLQNLCSRLEHDSTLSQRPPLNIEEAKDRLRLLMLRKYHRSLLILDDIWDSWVLKAFDNQCQVLITSRDRSVTDAVAGNKYEVHVESGLAHEKGLEILSLFVNMKISELPEQANCLVRECKGSPLVISLIGALLRDFPSRWEYYLKQLQNKQFKRIRKSSSYDYEALDEAMSISVEQLNDNYKDYYKDLSVLPKDVKVPTKVLCILWDMETEEVEDILQEFVNKSLLFCDRNGKSFHYYLHDLQLDFLTEKNRNQLQELHKNIVNQYKKYYKLNTPVPSQEDCMYWYNFLAYHMAGANMQKELRDLMFSLDWIKAKTELVGPAHLIHEYVEYSSILDQKGSTVRENFQEFLSLNGHLLGRQPFPDIIQLGLCQPETSEVYQQAKLHAQRETGTFYLEWINKTSLKNLYRLVVRPHRDAVYHGCFSKDRQRIASCGADKTLQVFKAESGERLLEISAHDDEILCCAFSADGEFVATCSADKKVKIWNSRTGQCKCVYEEHSEQVNCCQFNNRSGPYLLATCSNDTFIKIWDLNKKYCRNTMMGHENSVNHCRFSPDDEYVASCSTDGTVKLWGVRSANELKSIEIKDFFRNADEQPDDVDVLVKCCSWSRNGDMILVVAKNKLLLFDVKTWDLLTQVIMSHHSTIQYCDFCPDDELVAVALSHCSVELWNIKSLSKVAYCRGHMSWVHCVTFSPDGSLFLTSSDDQTIRIWETKKVCKSSDAVLKSELDVVFHNDEVMILAIYNQKHLQLINGNTDSVVTQTAAQESPISCCCLSEDLKFAAFGQESGTIKVLHPKLILKRRTPFLSWEAYKTSVQHCQFTSDYQTLISSAHDSVIQVWNWQLDECVFLRGHKEAVKDFRLLENSKLLSWSFDGTVKVWNITTGNTEKDFACHGGTVLSCAVSPDGSKFSSTSADKTAKIWSFQSSSVLHELKGHEACVRCCTFSHNNKLLATGDDKGEIRIWDMLTGALVHFCSPVTVDEGEPTHGGWVTDLSFSPDSKMLVSSGGYLKWWNVNTGESLQTFYTNGTNLKSIHVSPNFKVYVTVDNLGILYVLQKM</sequence>
<dbReference type="InterPro" id="IPR017251">
    <property type="entry name" value="Apaf-1"/>
</dbReference>
<evidence type="ECO:0000256" key="7">
    <source>
        <dbReference type="ARBA" id="ARBA00022840"/>
    </source>
</evidence>
<dbReference type="Proteomes" id="UP000694522">
    <property type="component" value="Unplaced"/>
</dbReference>
<feature type="repeat" description="WD" evidence="10">
    <location>
        <begin position="1000"/>
        <end position="1032"/>
    </location>
</feature>
<comment type="subunit">
    <text evidence="9">Monomer. Oligomerizes upon binding of cytochrome c and dATP.</text>
</comment>
<evidence type="ECO:0000259" key="11">
    <source>
        <dbReference type="PROSITE" id="PS50209"/>
    </source>
</evidence>
<dbReference type="InterPro" id="IPR020472">
    <property type="entry name" value="WD40_PAC1"/>
</dbReference>
<dbReference type="PROSITE" id="PS50082">
    <property type="entry name" value="WD_REPEATS_2"/>
    <property type="match status" value="9"/>
</dbReference>
<feature type="repeat" description="WD" evidence="10">
    <location>
        <begin position="1082"/>
        <end position="1123"/>
    </location>
</feature>
<dbReference type="CDD" id="cd00200">
    <property type="entry name" value="WD40"/>
    <property type="match status" value="2"/>
</dbReference>
<dbReference type="FunFam" id="2.130.10.10:FF:000135">
    <property type="entry name" value="Apoptotic protease-activating factor 1"/>
    <property type="match status" value="1"/>
</dbReference>
<feature type="repeat" description="WD" evidence="10">
    <location>
        <begin position="689"/>
        <end position="732"/>
    </location>
</feature>
<dbReference type="InterPro" id="IPR001680">
    <property type="entry name" value="WD40_rpt"/>
</dbReference>
<dbReference type="PANTHER" id="PTHR22845">
    <property type="entry name" value="APOPTOTIC PROTEASE-ACTIVATING FACTOR 1"/>
    <property type="match status" value="1"/>
</dbReference>
<evidence type="ECO:0000256" key="5">
    <source>
        <dbReference type="ARBA" id="ARBA00022737"/>
    </source>
</evidence>
<keyword evidence="13" id="KW-1185">Reference proteome</keyword>
<dbReference type="InterPro" id="IPR011029">
    <property type="entry name" value="DEATH-like_dom_sf"/>
</dbReference>
<evidence type="ECO:0000256" key="3">
    <source>
        <dbReference type="ARBA" id="ARBA00022574"/>
    </source>
</evidence>
<dbReference type="Gene3D" id="1.10.533.10">
    <property type="entry name" value="Death Domain, Fas"/>
    <property type="match status" value="1"/>
</dbReference>
<dbReference type="SUPFAM" id="SSF50978">
    <property type="entry name" value="WD40 repeat-like"/>
    <property type="match status" value="1"/>
</dbReference>
<dbReference type="Pfam" id="PF00931">
    <property type="entry name" value="NB-ARC"/>
    <property type="match status" value="1"/>
</dbReference>
<dbReference type="PROSITE" id="PS00678">
    <property type="entry name" value="WD_REPEATS_1"/>
    <property type="match status" value="2"/>
</dbReference>